<keyword evidence="7" id="KW-0804">Transcription</keyword>
<feature type="domain" description="BED-type" evidence="11">
    <location>
        <begin position="26"/>
        <end position="82"/>
    </location>
</feature>
<dbReference type="GO" id="GO:0005634">
    <property type="term" value="C:nucleus"/>
    <property type="evidence" value="ECO:0007669"/>
    <property type="project" value="UniProtKB-SubCell"/>
</dbReference>
<name>A0AAV8F966_9POAL</name>
<dbReference type="InterPro" id="IPR052035">
    <property type="entry name" value="ZnF_BED_domain_contain"/>
</dbReference>
<accession>A0AAV8F966</accession>
<proteinExistence type="predicted"/>
<dbReference type="PROSITE" id="PS50808">
    <property type="entry name" value="ZF_BED"/>
    <property type="match status" value="1"/>
</dbReference>
<dbReference type="AlphaFoldDB" id="A0AAV8F966"/>
<dbReference type="InterPro" id="IPR008906">
    <property type="entry name" value="HATC_C_dom"/>
</dbReference>
<evidence type="ECO:0000313" key="13">
    <source>
        <dbReference type="Proteomes" id="UP001140206"/>
    </source>
</evidence>
<dbReference type="InterPro" id="IPR003656">
    <property type="entry name" value="Znf_BED"/>
</dbReference>
<evidence type="ECO:0000256" key="7">
    <source>
        <dbReference type="ARBA" id="ARBA00023163"/>
    </source>
</evidence>
<evidence type="ECO:0000256" key="5">
    <source>
        <dbReference type="ARBA" id="ARBA00023015"/>
    </source>
</evidence>
<dbReference type="GO" id="GO:0008270">
    <property type="term" value="F:zinc ion binding"/>
    <property type="evidence" value="ECO:0007669"/>
    <property type="project" value="UniProtKB-KW"/>
</dbReference>
<comment type="caution">
    <text evidence="12">The sequence shown here is derived from an EMBL/GenBank/DDBJ whole genome shotgun (WGS) entry which is preliminary data.</text>
</comment>
<reference evidence="12" key="1">
    <citation type="submission" date="2022-08" db="EMBL/GenBank/DDBJ databases">
        <authorList>
            <person name="Marques A."/>
        </authorList>
    </citation>
    <scope>NUCLEOTIDE SEQUENCE</scope>
    <source>
        <strain evidence="12">RhyPub2mFocal</strain>
        <tissue evidence="12">Leaves</tissue>
    </source>
</reference>
<dbReference type="InterPro" id="IPR012337">
    <property type="entry name" value="RNaseH-like_sf"/>
</dbReference>
<keyword evidence="2" id="KW-0479">Metal-binding</keyword>
<comment type="subcellular location">
    <subcellularLocation>
        <location evidence="1">Nucleus</location>
    </subcellularLocation>
</comment>
<dbReference type="SUPFAM" id="SSF57667">
    <property type="entry name" value="beta-beta-alpha zinc fingers"/>
    <property type="match status" value="1"/>
</dbReference>
<dbReference type="GO" id="GO:0003677">
    <property type="term" value="F:DNA binding"/>
    <property type="evidence" value="ECO:0007669"/>
    <property type="project" value="UniProtKB-KW"/>
</dbReference>
<dbReference type="InterPro" id="IPR036236">
    <property type="entry name" value="Znf_C2H2_sf"/>
</dbReference>
<evidence type="ECO:0000256" key="6">
    <source>
        <dbReference type="ARBA" id="ARBA00023125"/>
    </source>
</evidence>
<dbReference type="SUPFAM" id="SSF53098">
    <property type="entry name" value="Ribonuclease H-like"/>
    <property type="match status" value="1"/>
</dbReference>
<evidence type="ECO:0000256" key="1">
    <source>
        <dbReference type="ARBA" id="ARBA00004123"/>
    </source>
</evidence>
<keyword evidence="4" id="KW-0862">Zinc</keyword>
<evidence type="ECO:0000259" key="11">
    <source>
        <dbReference type="PROSITE" id="PS50808"/>
    </source>
</evidence>
<evidence type="ECO:0000256" key="9">
    <source>
        <dbReference type="PROSITE-ProRule" id="PRU00027"/>
    </source>
</evidence>
<feature type="compositionally biased region" description="Basic and acidic residues" evidence="10">
    <location>
        <begin position="19"/>
        <end position="33"/>
    </location>
</feature>
<dbReference type="GO" id="GO:0009791">
    <property type="term" value="P:post-embryonic development"/>
    <property type="evidence" value="ECO:0007669"/>
    <property type="project" value="UniProtKB-ARBA"/>
</dbReference>
<keyword evidence="6" id="KW-0238">DNA-binding</keyword>
<dbReference type="GO" id="GO:0046983">
    <property type="term" value="F:protein dimerization activity"/>
    <property type="evidence" value="ECO:0007669"/>
    <property type="project" value="InterPro"/>
</dbReference>
<organism evidence="12 13">
    <name type="scientific">Rhynchospora pubera</name>
    <dbReference type="NCBI Taxonomy" id="906938"/>
    <lineage>
        <taxon>Eukaryota</taxon>
        <taxon>Viridiplantae</taxon>
        <taxon>Streptophyta</taxon>
        <taxon>Embryophyta</taxon>
        <taxon>Tracheophyta</taxon>
        <taxon>Spermatophyta</taxon>
        <taxon>Magnoliopsida</taxon>
        <taxon>Liliopsida</taxon>
        <taxon>Poales</taxon>
        <taxon>Cyperaceae</taxon>
        <taxon>Cyperoideae</taxon>
        <taxon>Rhynchosporeae</taxon>
        <taxon>Rhynchospora</taxon>
    </lineage>
</organism>
<evidence type="ECO:0000256" key="4">
    <source>
        <dbReference type="ARBA" id="ARBA00022833"/>
    </source>
</evidence>
<protein>
    <submittedName>
        <fullName evidence="12">Zinc finger BED domain-containing protein RICESLEEPER 4</fullName>
    </submittedName>
</protein>
<dbReference type="SMART" id="SM00614">
    <property type="entry name" value="ZnF_BED"/>
    <property type="match status" value="1"/>
</dbReference>
<feature type="region of interest" description="Disordered" evidence="10">
    <location>
        <begin position="1"/>
        <end position="33"/>
    </location>
</feature>
<evidence type="ECO:0000256" key="2">
    <source>
        <dbReference type="ARBA" id="ARBA00022723"/>
    </source>
</evidence>
<keyword evidence="3 9" id="KW-0863">Zinc-finger</keyword>
<gene>
    <name evidence="12" type="ORF">LUZ62_038524</name>
</gene>
<keyword evidence="8" id="KW-0539">Nucleus</keyword>
<dbReference type="PANTHER" id="PTHR46481:SF10">
    <property type="entry name" value="ZINC FINGER BED DOMAIN-CONTAINING PROTEIN 39"/>
    <property type="match status" value="1"/>
</dbReference>
<keyword evidence="5" id="KW-0805">Transcription regulation</keyword>
<evidence type="ECO:0000256" key="10">
    <source>
        <dbReference type="SAM" id="MobiDB-lite"/>
    </source>
</evidence>
<keyword evidence="13" id="KW-1185">Reference proteome</keyword>
<dbReference type="Proteomes" id="UP001140206">
    <property type="component" value="Chromosome 2"/>
</dbReference>
<evidence type="ECO:0000256" key="3">
    <source>
        <dbReference type="ARBA" id="ARBA00022771"/>
    </source>
</evidence>
<dbReference type="EMBL" id="JAMFTS010000002">
    <property type="protein sequence ID" value="KAJ4787278.1"/>
    <property type="molecule type" value="Genomic_DNA"/>
</dbReference>
<evidence type="ECO:0000313" key="12">
    <source>
        <dbReference type="EMBL" id="KAJ4787278.1"/>
    </source>
</evidence>
<dbReference type="PANTHER" id="PTHR46481">
    <property type="entry name" value="ZINC FINGER BED DOMAIN-CONTAINING PROTEIN 4"/>
    <property type="match status" value="1"/>
</dbReference>
<evidence type="ECO:0000256" key="8">
    <source>
        <dbReference type="ARBA" id="ARBA00023242"/>
    </source>
</evidence>
<dbReference type="Pfam" id="PF05699">
    <property type="entry name" value="Dimer_Tnp_hAT"/>
    <property type="match status" value="1"/>
</dbReference>
<sequence length="346" mass="39985">MSNIGQFEDSSRSKKGKEKVRDRPSNKRSKVWDEFVEIEQPDGTKKAKCLHCGNELCGDSKKGTSHLRRHLDKGCPKKKAKIAVSDSPECHENHKLNECQENHLGYDLHNDQELSTHRDLAYNHQRNRQLFVKMIIDNITMLEHVENPFLKEFALTLQPLYCPLDQRTVEKDCLTIYKSEKDKLKDKLSKLESRVSFIKDGMSNASPSPILSSTTIAVNESVTKLEKYLASCDEIVHFAFLLDPQLKLRFLDYCNGQGILDGKEVLERFCNLYIAYQNESIEISNNPKYFEHEPPELQKYWVSNPVNQTDDKFDVLGWWKSNELEYPILSRMARDILAIPITCSLT</sequence>
<dbReference type="Pfam" id="PF02892">
    <property type="entry name" value="zf-BED"/>
    <property type="match status" value="1"/>
</dbReference>